<evidence type="ECO:0000313" key="4">
    <source>
        <dbReference type="Proteomes" id="UP000184111"/>
    </source>
</evidence>
<feature type="domain" description="Helix-turn-helix" evidence="2">
    <location>
        <begin position="24"/>
        <end position="77"/>
    </location>
</feature>
<dbReference type="Pfam" id="PF12728">
    <property type="entry name" value="HTH_17"/>
    <property type="match status" value="1"/>
</dbReference>
<dbReference type="AlphaFoldDB" id="A0A1M7QWJ1"/>
<dbReference type="InterPro" id="IPR036388">
    <property type="entry name" value="WH-like_DNA-bd_sf"/>
</dbReference>
<keyword evidence="4" id="KW-1185">Reference proteome</keyword>
<dbReference type="STRING" id="310782.SAMN05216499_14614"/>
<dbReference type="OrthoDB" id="3297680at2"/>
<organism evidence="3 4">
    <name type="scientific">Actinacidiphila paucisporea</name>
    <dbReference type="NCBI Taxonomy" id="310782"/>
    <lineage>
        <taxon>Bacteria</taxon>
        <taxon>Bacillati</taxon>
        <taxon>Actinomycetota</taxon>
        <taxon>Actinomycetes</taxon>
        <taxon>Kitasatosporales</taxon>
        <taxon>Streptomycetaceae</taxon>
        <taxon>Actinacidiphila</taxon>
    </lineage>
</organism>
<name>A0A1M7QWJ1_9ACTN</name>
<dbReference type="InterPro" id="IPR009061">
    <property type="entry name" value="DNA-bd_dom_put_sf"/>
</dbReference>
<dbReference type="EMBL" id="FRBI01000046">
    <property type="protein sequence ID" value="SHN36287.1"/>
    <property type="molecule type" value="Genomic_DNA"/>
</dbReference>
<dbReference type="RefSeq" id="WP_073502960.1">
    <property type="nucleotide sequence ID" value="NZ_FRBI01000046.1"/>
</dbReference>
<dbReference type="InterPro" id="IPR041657">
    <property type="entry name" value="HTH_17"/>
</dbReference>
<accession>A0A1M7QWJ1</accession>
<reference evidence="3 4" key="1">
    <citation type="submission" date="2016-11" db="EMBL/GenBank/DDBJ databases">
        <authorList>
            <person name="Jaros S."/>
            <person name="Januszkiewicz K."/>
            <person name="Wedrychowicz H."/>
        </authorList>
    </citation>
    <scope>NUCLEOTIDE SEQUENCE [LARGE SCALE GENOMIC DNA]</scope>
    <source>
        <strain evidence="3 4">CGMCC 4.2025</strain>
    </source>
</reference>
<protein>
    <submittedName>
        <fullName evidence="3">Helix-turn-helix domain-containing protein</fullName>
    </submittedName>
</protein>
<dbReference type="SUPFAM" id="SSF46955">
    <property type="entry name" value="Putative DNA-binding domain"/>
    <property type="match status" value="1"/>
</dbReference>
<evidence type="ECO:0000256" key="1">
    <source>
        <dbReference type="SAM" id="MobiDB-lite"/>
    </source>
</evidence>
<proteinExistence type="predicted"/>
<dbReference type="Proteomes" id="UP000184111">
    <property type="component" value="Unassembled WGS sequence"/>
</dbReference>
<feature type="region of interest" description="Disordered" evidence="1">
    <location>
        <begin position="1"/>
        <end position="23"/>
    </location>
</feature>
<sequence length="88" mass="9904">MPQDPAIPTTNTEAAPASPQDARLLTTEEVARLLRVDPSSVRRWRAEQPPQGPPFIRLSERVVLYDATDLQAWLDTRRTTPGTRRRAA</sequence>
<gene>
    <name evidence="3" type="ORF">SAMN05216499_14614</name>
</gene>
<dbReference type="Gene3D" id="1.10.10.10">
    <property type="entry name" value="Winged helix-like DNA-binding domain superfamily/Winged helix DNA-binding domain"/>
    <property type="match status" value="1"/>
</dbReference>
<evidence type="ECO:0000313" key="3">
    <source>
        <dbReference type="EMBL" id="SHN36287.1"/>
    </source>
</evidence>
<evidence type="ECO:0000259" key="2">
    <source>
        <dbReference type="Pfam" id="PF12728"/>
    </source>
</evidence>